<dbReference type="RefSeq" id="WP_068827035.1">
    <property type="nucleotide sequence ID" value="NZ_CP014224.1"/>
</dbReference>
<dbReference type="Pfam" id="PF05592">
    <property type="entry name" value="Bac_rhamnosid"/>
    <property type="match status" value="1"/>
</dbReference>
<keyword evidence="9" id="KW-1185">Reference proteome</keyword>
<dbReference type="Gene3D" id="2.60.420.10">
    <property type="entry name" value="Maltose phosphorylase, domain 3"/>
    <property type="match status" value="1"/>
</dbReference>
<evidence type="ECO:0000259" key="5">
    <source>
        <dbReference type="Pfam" id="PF05592"/>
    </source>
</evidence>
<dbReference type="Gene3D" id="2.60.120.260">
    <property type="entry name" value="Galactose-binding domain-like"/>
    <property type="match status" value="1"/>
</dbReference>
<protein>
    <recommendedName>
        <fullName evidence="2">alpha-L-rhamnosidase</fullName>
        <ecNumber evidence="2">3.2.1.40</ecNumber>
    </recommendedName>
</protein>
<keyword evidence="3" id="KW-0378">Hydrolase</keyword>
<dbReference type="PANTHER" id="PTHR33307">
    <property type="entry name" value="ALPHA-RHAMNOSIDASE (EUROFUNG)"/>
    <property type="match status" value="1"/>
</dbReference>
<reference evidence="8 9" key="1">
    <citation type="submission" date="2016-02" db="EMBL/GenBank/DDBJ databases">
        <authorList>
            <person name="Wen L."/>
            <person name="He K."/>
            <person name="Yang H."/>
        </authorList>
    </citation>
    <scope>NUCLEOTIDE SEQUENCE [LARGE SCALE GENOMIC DNA]</scope>
    <source>
        <strain evidence="8 9">CZ1127</strain>
    </source>
</reference>
<evidence type="ECO:0000313" key="8">
    <source>
        <dbReference type="EMBL" id="ANW96665.1"/>
    </source>
</evidence>
<dbReference type="InterPro" id="IPR016007">
    <property type="entry name" value="Alpha_rhamnosid"/>
</dbReference>
<accession>A0A1B1Y7C0</accession>
<feature type="domain" description="Alpha-L-rhamnosidase six-hairpin glycosidase" evidence="6">
    <location>
        <begin position="160"/>
        <end position="507"/>
    </location>
</feature>
<dbReference type="InterPro" id="IPR008902">
    <property type="entry name" value="Rhamnosid_concanavalin"/>
</dbReference>
<dbReference type="STRING" id="1790137.AXE80_10440"/>
<organism evidence="8 9">
    <name type="scientific">Wenyingzhuangia fucanilytica</name>
    <dbReference type="NCBI Taxonomy" id="1790137"/>
    <lineage>
        <taxon>Bacteria</taxon>
        <taxon>Pseudomonadati</taxon>
        <taxon>Bacteroidota</taxon>
        <taxon>Flavobacteriia</taxon>
        <taxon>Flavobacteriales</taxon>
        <taxon>Flavobacteriaceae</taxon>
        <taxon>Wenyingzhuangia</taxon>
    </lineage>
</organism>
<dbReference type="PANTHER" id="PTHR33307:SF6">
    <property type="entry name" value="ALPHA-RHAMNOSIDASE (EUROFUNG)-RELATED"/>
    <property type="match status" value="1"/>
</dbReference>
<sequence>MKKHILLLFLTLSLTQLKAQNIDLKTSNFSSKNITKIKEGHYLIDFGKAFFGNVEISSKTAQNDSIICRLGEKLNNNIIDRKPGGTIRYQQAIINQLPKNQPISPKLNPDKRNTGKAAIKLPDSIGVIMPFRYFEIENLKVPVTDLNITQKAVHYQFNDHASYFLSSNETMNAVWEMCKHTIKATSFTGYYVDGDRERIPYEADAYINQLSHYSVDNEYSMATRTNEYFINHPTWPTEWLLHTVLLFYQDYMYTGNLEPLKKHYENLKLKTLMDLERADGLISSKSPKLTSELIKKLGFKKANTKIKDIIDWPPAQKDTGWKLATAEGERDGYEIVDVNTVVNSFYYYNLKLMSKIAGFLNKKEDVLLFTNKASRVKNTINHKLFDTHRGIYIDGEGSNHASLHGNMLPLAFRLVPDEHVKSVTDFIKSRGMACSVYGAQYLLEGLFEYDEAKYAIALITNTEGDRNWWNMLKVGSTMAMEAWDLKYKPNSDWNHAWGTAPLNIITRYMWGVKPKTPGFKTATIQPKLADLSFSKIKIPTQVGFILAEHKTTKNETLYKITIPKGMTAEFIFPDNYAKAYINHKKIKKSSYSKILNSGSYEIKVVL</sequence>
<dbReference type="Gene3D" id="1.50.10.10">
    <property type="match status" value="1"/>
</dbReference>
<gene>
    <name evidence="8" type="ORF">AXE80_10440</name>
</gene>
<name>A0A1B1Y7C0_9FLAO</name>
<evidence type="ECO:0000256" key="4">
    <source>
        <dbReference type="SAM" id="SignalP"/>
    </source>
</evidence>
<evidence type="ECO:0000313" key="9">
    <source>
        <dbReference type="Proteomes" id="UP000092967"/>
    </source>
</evidence>
<dbReference type="SUPFAM" id="SSF48208">
    <property type="entry name" value="Six-hairpin glycosidases"/>
    <property type="match status" value="1"/>
</dbReference>
<dbReference type="InterPro" id="IPR012341">
    <property type="entry name" value="6hp_glycosidase-like_sf"/>
</dbReference>
<dbReference type="InterPro" id="IPR035396">
    <property type="entry name" value="Bac_rhamnosid6H"/>
</dbReference>
<dbReference type="GO" id="GO:0005975">
    <property type="term" value="P:carbohydrate metabolic process"/>
    <property type="evidence" value="ECO:0007669"/>
    <property type="project" value="InterPro"/>
</dbReference>
<feature type="domain" description="Alpha-L-rhamnosidase concanavalin-like" evidence="5">
    <location>
        <begin position="36"/>
        <end position="150"/>
    </location>
</feature>
<feature type="signal peptide" evidence="4">
    <location>
        <begin position="1"/>
        <end position="19"/>
    </location>
</feature>
<keyword evidence="4" id="KW-0732">Signal</keyword>
<dbReference type="EMBL" id="CP014224">
    <property type="protein sequence ID" value="ANW96665.1"/>
    <property type="molecule type" value="Genomic_DNA"/>
</dbReference>
<dbReference type="InterPro" id="IPR008928">
    <property type="entry name" value="6-hairpin_glycosidase_sf"/>
</dbReference>
<dbReference type="EC" id="3.2.1.40" evidence="2"/>
<dbReference type="Pfam" id="PF17390">
    <property type="entry name" value="Bac_rhamnosid_C"/>
    <property type="match status" value="1"/>
</dbReference>
<evidence type="ECO:0000256" key="1">
    <source>
        <dbReference type="ARBA" id="ARBA00001445"/>
    </source>
</evidence>
<dbReference type="OrthoDB" id="9815108at2"/>
<dbReference type="GO" id="GO:0030596">
    <property type="term" value="F:alpha-L-rhamnosidase activity"/>
    <property type="evidence" value="ECO:0007669"/>
    <property type="project" value="UniProtKB-EC"/>
</dbReference>
<dbReference type="InterPro" id="IPR035398">
    <property type="entry name" value="Bac_rhamnosid_C"/>
</dbReference>
<feature type="chain" id="PRO_5008532575" description="alpha-L-rhamnosidase" evidence="4">
    <location>
        <begin position="20"/>
        <end position="606"/>
    </location>
</feature>
<evidence type="ECO:0000256" key="2">
    <source>
        <dbReference type="ARBA" id="ARBA00012652"/>
    </source>
</evidence>
<dbReference type="Pfam" id="PF17389">
    <property type="entry name" value="Bac_rhamnosid6H"/>
    <property type="match status" value="1"/>
</dbReference>
<evidence type="ECO:0000259" key="7">
    <source>
        <dbReference type="Pfam" id="PF17390"/>
    </source>
</evidence>
<evidence type="ECO:0000256" key="3">
    <source>
        <dbReference type="ARBA" id="ARBA00022801"/>
    </source>
</evidence>
<dbReference type="KEGG" id="wfu:AXE80_10440"/>
<feature type="domain" description="Alpha-L-rhamnosidase C-terminal" evidence="7">
    <location>
        <begin position="511"/>
        <end position="577"/>
    </location>
</feature>
<dbReference type="AlphaFoldDB" id="A0A1B1Y7C0"/>
<proteinExistence type="predicted"/>
<dbReference type="Proteomes" id="UP000092967">
    <property type="component" value="Chromosome"/>
</dbReference>
<comment type="catalytic activity">
    <reaction evidence="1">
        <text>Hydrolysis of terminal non-reducing alpha-L-rhamnose residues in alpha-L-rhamnosides.</text>
        <dbReference type="EC" id="3.2.1.40"/>
    </reaction>
</comment>
<evidence type="ECO:0000259" key="6">
    <source>
        <dbReference type="Pfam" id="PF17389"/>
    </source>
</evidence>